<dbReference type="Pfam" id="PF05019">
    <property type="entry name" value="Coq4"/>
    <property type="match status" value="1"/>
</dbReference>
<proteinExistence type="predicted"/>
<sequence>MKFRKQLINWLFIISQKIYTQLFKKHQPWNIHKKDLLQLPKDSFGYHLGSFLQKNGFELIPKVERHDAYHVLTGYSTNVEDEIALQWLCFGNGKRSKYMYGVIILGTVILPDYYQYYKKSYRKGKQANTFHHLDYKELLQTPIEDLRRCFFTNEEVKKLRQTQLDNSTI</sequence>
<name>A0ABW3I6L1_9FLAO</name>
<dbReference type="InterPro" id="IPR007715">
    <property type="entry name" value="Coq4"/>
</dbReference>
<comment type="caution">
    <text evidence="2">The sequence shown here is derived from an EMBL/GenBank/DDBJ whole genome shotgun (WGS) entry which is preliminary data.</text>
</comment>
<organism evidence="2 3">
    <name type="scientific">Pseudofulvibacter geojedonensis</name>
    <dbReference type="NCBI Taxonomy" id="1123758"/>
    <lineage>
        <taxon>Bacteria</taxon>
        <taxon>Pseudomonadati</taxon>
        <taxon>Bacteroidota</taxon>
        <taxon>Flavobacteriia</taxon>
        <taxon>Flavobacteriales</taxon>
        <taxon>Flavobacteriaceae</taxon>
        <taxon>Pseudofulvibacter</taxon>
    </lineage>
</organism>
<evidence type="ECO:0000313" key="3">
    <source>
        <dbReference type="Proteomes" id="UP001596997"/>
    </source>
</evidence>
<keyword evidence="1" id="KW-0472">Membrane</keyword>
<keyword evidence="3" id="KW-1185">Reference proteome</keyword>
<evidence type="ECO:0000313" key="2">
    <source>
        <dbReference type="EMBL" id="MFD0965014.1"/>
    </source>
</evidence>
<keyword evidence="1" id="KW-0812">Transmembrane</keyword>
<gene>
    <name evidence="2" type="ORF">ACFQ1O_13440</name>
</gene>
<dbReference type="Proteomes" id="UP001596997">
    <property type="component" value="Unassembled WGS sequence"/>
</dbReference>
<dbReference type="RefSeq" id="WP_377716750.1">
    <property type="nucleotide sequence ID" value="NZ_JBHTJM010000010.1"/>
</dbReference>
<reference evidence="3" key="1">
    <citation type="journal article" date="2019" name="Int. J. Syst. Evol. Microbiol.">
        <title>The Global Catalogue of Microorganisms (GCM) 10K type strain sequencing project: providing services to taxonomists for standard genome sequencing and annotation.</title>
        <authorList>
            <consortium name="The Broad Institute Genomics Platform"/>
            <consortium name="The Broad Institute Genome Sequencing Center for Infectious Disease"/>
            <person name="Wu L."/>
            <person name="Ma J."/>
        </authorList>
    </citation>
    <scope>NUCLEOTIDE SEQUENCE [LARGE SCALE GENOMIC DNA]</scope>
    <source>
        <strain evidence="3">CCUG 62114</strain>
    </source>
</reference>
<dbReference type="EMBL" id="JBHTJM010000010">
    <property type="protein sequence ID" value="MFD0965014.1"/>
    <property type="molecule type" value="Genomic_DNA"/>
</dbReference>
<keyword evidence="1" id="KW-1133">Transmembrane helix</keyword>
<accession>A0ABW3I6L1</accession>
<evidence type="ECO:0000256" key="1">
    <source>
        <dbReference type="SAM" id="Phobius"/>
    </source>
</evidence>
<protein>
    <submittedName>
        <fullName evidence="2">Coq4 family protein</fullName>
    </submittedName>
</protein>
<feature type="transmembrane region" description="Helical" evidence="1">
    <location>
        <begin position="98"/>
        <end position="116"/>
    </location>
</feature>